<dbReference type="STRING" id="1882483.A0A317XT56"/>
<accession>A0A317XT56</accession>
<feature type="compositionally biased region" description="Polar residues" evidence="1">
    <location>
        <begin position="221"/>
        <end position="234"/>
    </location>
</feature>
<feature type="transmembrane region" description="Helical" evidence="2">
    <location>
        <begin position="126"/>
        <end position="145"/>
    </location>
</feature>
<evidence type="ECO:0000313" key="3">
    <source>
        <dbReference type="EMBL" id="PWZ01544.1"/>
    </source>
</evidence>
<evidence type="ECO:0000256" key="2">
    <source>
        <dbReference type="SAM" id="Phobius"/>
    </source>
</evidence>
<dbReference type="OrthoDB" id="2103474at2759"/>
<feature type="transmembrane region" description="Helical" evidence="2">
    <location>
        <begin position="69"/>
        <end position="89"/>
    </location>
</feature>
<name>A0A317XT56_9BASI</name>
<dbReference type="PANTHER" id="PTHR35519">
    <property type="entry name" value="MEMBRANE PROTEINS"/>
    <property type="match status" value="1"/>
</dbReference>
<keyword evidence="4" id="KW-1185">Reference proteome</keyword>
<proteinExistence type="predicted"/>
<evidence type="ECO:0000313" key="4">
    <source>
        <dbReference type="Proteomes" id="UP000246740"/>
    </source>
</evidence>
<keyword evidence="2" id="KW-0812">Transmembrane</keyword>
<evidence type="ECO:0000256" key="1">
    <source>
        <dbReference type="SAM" id="MobiDB-lite"/>
    </source>
</evidence>
<gene>
    <name evidence="3" type="ORF">BCV70DRAFT_198975</name>
</gene>
<dbReference type="Proteomes" id="UP000246740">
    <property type="component" value="Unassembled WGS sequence"/>
</dbReference>
<dbReference type="AlphaFoldDB" id="A0A317XT56"/>
<keyword evidence="2" id="KW-1133">Transmembrane helix</keyword>
<feature type="compositionally biased region" description="Polar residues" evidence="1">
    <location>
        <begin position="194"/>
        <end position="203"/>
    </location>
</feature>
<organism evidence="3 4">
    <name type="scientific">Testicularia cyperi</name>
    <dbReference type="NCBI Taxonomy" id="1882483"/>
    <lineage>
        <taxon>Eukaryota</taxon>
        <taxon>Fungi</taxon>
        <taxon>Dikarya</taxon>
        <taxon>Basidiomycota</taxon>
        <taxon>Ustilaginomycotina</taxon>
        <taxon>Ustilaginomycetes</taxon>
        <taxon>Ustilaginales</taxon>
        <taxon>Anthracoideaceae</taxon>
        <taxon>Testicularia</taxon>
    </lineage>
</organism>
<dbReference type="EMBL" id="KZ819190">
    <property type="protein sequence ID" value="PWZ01544.1"/>
    <property type="molecule type" value="Genomic_DNA"/>
</dbReference>
<sequence length="267" mass="29383">MAFVANKITKRLVSTHAKQYEPEDPLYEFYTDVNGKQKRRKRPLPPGLTKAEARLLKKIKKRAHYLDKGFYICGFRFGWTFFIGLIPGLGDATDAALNYTLVVRPVKKELADRPDWLVRQMMFNNAVSAGVGLVPLVGDIALAVWKANSRNAKLLEELLRVRGEENLANGLQGLTPYPEGYPHPAQDAAHSQAKKNVSGIQGQTSTAGSASNAASASRTTPPNQNPGSAHSHPQTPLLADTDTHPHPESRPAASNATPQKSRRWFKK</sequence>
<dbReference type="InterPro" id="IPR025187">
    <property type="entry name" value="DUF4112"/>
</dbReference>
<keyword evidence="2" id="KW-0472">Membrane</keyword>
<reference evidence="3 4" key="1">
    <citation type="journal article" date="2018" name="Mol. Biol. Evol.">
        <title>Broad Genomic Sampling Reveals a Smut Pathogenic Ancestry of the Fungal Clade Ustilaginomycotina.</title>
        <authorList>
            <person name="Kijpornyongpan T."/>
            <person name="Mondo S.J."/>
            <person name="Barry K."/>
            <person name="Sandor L."/>
            <person name="Lee J."/>
            <person name="Lipzen A."/>
            <person name="Pangilinan J."/>
            <person name="LaButti K."/>
            <person name="Hainaut M."/>
            <person name="Henrissat B."/>
            <person name="Grigoriev I.V."/>
            <person name="Spatafora J.W."/>
            <person name="Aime M.C."/>
        </authorList>
    </citation>
    <scope>NUCLEOTIDE SEQUENCE [LARGE SCALE GENOMIC DNA]</scope>
    <source>
        <strain evidence="3 4">MCA 3645</strain>
    </source>
</reference>
<dbReference type="InParanoid" id="A0A317XT56"/>
<dbReference type="PANTHER" id="PTHR35519:SF2">
    <property type="entry name" value="PH DOMAIN PROTEIN"/>
    <property type="match status" value="1"/>
</dbReference>
<feature type="region of interest" description="Disordered" evidence="1">
    <location>
        <begin position="170"/>
        <end position="267"/>
    </location>
</feature>
<dbReference type="Pfam" id="PF13430">
    <property type="entry name" value="DUF4112"/>
    <property type="match status" value="1"/>
</dbReference>
<protein>
    <submittedName>
        <fullName evidence="3">Uncharacterized protein</fullName>
    </submittedName>
</protein>
<feature type="compositionally biased region" description="Low complexity" evidence="1">
    <location>
        <begin position="204"/>
        <end position="220"/>
    </location>
</feature>